<dbReference type="InterPro" id="IPR000182">
    <property type="entry name" value="GNAT_dom"/>
</dbReference>
<dbReference type="GO" id="GO:0016747">
    <property type="term" value="F:acyltransferase activity, transferring groups other than amino-acyl groups"/>
    <property type="evidence" value="ECO:0007669"/>
    <property type="project" value="InterPro"/>
</dbReference>
<dbReference type="OrthoDB" id="4759159at2759"/>
<dbReference type="PROSITE" id="PS51186">
    <property type="entry name" value="GNAT"/>
    <property type="match status" value="1"/>
</dbReference>
<dbReference type="InterPro" id="IPR016181">
    <property type="entry name" value="Acyl_CoA_acyltransferase"/>
</dbReference>
<evidence type="ECO:0000313" key="2">
    <source>
        <dbReference type="EMBL" id="KAH7037857.1"/>
    </source>
</evidence>
<dbReference type="CDD" id="cd04301">
    <property type="entry name" value="NAT_SF"/>
    <property type="match status" value="1"/>
</dbReference>
<comment type="caution">
    <text evidence="2">The sequence shown here is derived from an EMBL/GenBank/DDBJ whole genome shotgun (WGS) entry which is preliminary data.</text>
</comment>
<sequence>MHNLVEHVDIPTNMTSWAVKRIVSRFDEQQRLFSWVIGPQEQPLLETMLRGAQLWCEELAPTLSVDLHYRDDLFSEMKHPAPSSAMPPARIEDSDTLPVPERFSWDLQSDRSTPRSEVLRNADTLWSNRRQAHVQRLKGVPESTFHHFQPSNYSQAAMGPLFQTGGDRNQPEQVSEAMPDKDGAGVLDFETAVGVFEKLNVNDADPNRVERLRTLPDGTKLYLLVDRTEVEEWVRTWAYEAEPGSANVEHWTNIYSKLIELLPPNQFKMFAARNSTSGSSGQKQDHRAGEMIGVGYVHLYSGVASIHCITVLPQHRTKGLGSALTRYAMGIGKDMGLHMAMLTASTSSPSYGGKAALFSQLGFKEFGRVKMYVYRPLRLPDTAMLASDKIREAENEGWEWVDDDEDEDSD</sequence>
<reference evidence="2" key="1">
    <citation type="journal article" date="2021" name="Nat. Commun.">
        <title>Genetic determinants of endophytism in the Arabidopsis root mycobiome.</title>
        <authorList>
            <person name="Mesny F."/>
            <person name="Miyauchi S."/>
            <person name="Thiergart T."/>
            <person name="Pickel B."/>
            <person name="Atanasova L."/>
            <person name="Karlsson M."/>
            <person name="Huettel B."/>
            <person name="Barry K.W."/>
            <person name="Haridas S."/>
            <person name="Chen C."/>
            <person name="Bauer D."/>
            <person name="Andreopoulos W."/>
            <person name="Pangilinan J."/>
            <person name="LaButti K."/>
            <person name="Riley R."/>
            <person name="Lipzen A."/>
            <person name="Clum A."/>
            <person name="Drula E."/>
            <person name="Henrissat B."/>
            <person name="Kohler A."/>
            <person name="Grigoriev I.V."/>
            <person name="Martin F.M."/>
            <person name="Hacquard S."/>
        </authorList>
    </citation>
    <scope>NUCLEOTIDE SEQUENCE</scope>
    <source>
        <strain evidence="2">MPI-CAGE-CH-0230</strain>
    </source>
</reference>
<organism evidence="2 3">
    <name type="scientific">Microdochium trichocladiopsis</name>
    <dbReference type="NCBI Taxonomy" id="1682393"/>
    <lineage>
        <taxon>Eukaryota</taxon>
        <taxon>Fungi</taxon>
        <taxon>Dikarya</taxon>
        <taxon>Ascomycota</taxon>
        <taxon>Pezizomycotina</taxon>
        <taxon>Sordariomycetes</taxon>
        <taxon>Xylariomycetidae</taxon>
        <taxon>Xylariales</taxon>
        <taxon>Microdochiaceae</taxon>
        <taxon>Microdochium</taxon>
    </lineage>
</organism>
<dbReference type="Gene3D" id="3.40.630.30">
    <property type="match status" value="1"/>
</dbReference>
<proteinExistence type="predicted"/>
<dbReference type="SUPFAM" id="SSF55729">
    <property type="entry name" value="Acyl-CoA N-acyltransferases (Nat)"/>
    <property type="match status" value="1"/>
</dbReference>
<evidence type="ECO:0000313" key="3">
    <source>
        <dbReference type="Proteomes" id="UP000756346"/>
    </source>
</evidence>
<feature type="domain" description="N-acetyltransferase" evidence="1">
    <location>
        <begin position="234"/>
        <end position="382"/>
    </location>
</feature>
<name>A0A9P9BU90_9PEZI</name>
<dbReference type="AlphaFoldDB" id="A0A9P9BU90"/>
<evidence type="ECO:0000259" key="1">
    <source>
        <dbReference type="PROSITE" id="PS51186"/>
    </source>
</evidence>
<dbReference type="RefSeq" id="XP_046016978.1">
    <property type="nucleotide sequence ID" value="XM_046156406.1"/>
</dbReference>
<dbReference type="EMBL" id="JAGTJQ010000002">
    <property type="protein sequence ID" value="KAH7037857.1"/>
    <property type="molecule type" value="Genomic_DNA"/>
</dbReference>
<dbReference type="GeneID" id="70185952"/>
<accession>A0A9P9BU90</accession>
<keyword evidence="3" id="KW-1185">Reference proteome</keyword>
<dbReference type="Pfam" id="PF00583">
    <property type="entry name" value="Acetyltransf_1"/>
    <property type="match status" value="1"/>
</dbReference>
<dbReference type="Proteomes" id="UP000756346">
    <property type="component" value="Unassembled WGS sequence"/>
</dbReference>
<protein>
    <recommendedName>
        <fullName evidence="1">N-acetyltransferase domain-containing protein</fullName>
    </recommendedName>
</protein>
<gene>
    <name evidence="2" type="ORF">B0I36DRAFT_345916</name>
</gene>